<accession>A0AA36H729</accession>
<gene>
    <name evidence="2" type="ORF">CYNAS_LOCUS17303</name>
</gene>
<dbReference type="EMBL" id="CATQJL010000316">
    <property type="protein sequence ID" value="CAJ0605320.1"/>
    <property type="molecule type" value="Genomic_DNA"/>
</dbReference>
<sequence length="95" mass="10914">MAMLIAVKKKDIASAFRTIFVAATILISHPVLENVRSFNEYVSCDQFVTKSVAYAESIVLVMDFVSFLFDVYDAESLMFFIYCDSEDYKIYDDSF</sequence>
<dbReference type="Proteomes" id="UP001176961">
    <property type="component" value="Unassembled WGS sequence"/>
</dbReference>
<dbReference type="AlphaFoldDB" id="A0AA36H729"/>
<reference evidence="2" key="1">
    <citation type="submission" date="2023-07" db="EMBL/GenBank/DDBJ databases">
        <authorList>
            <consortium name="CYATHOMIX"/>
        </authorList>
    </citation>
    <scope>NUCLEOTIDE SEQUENCE</scope>
    <source>
        <strain evidence="2">N/A</strain>
    </source>
</reference>
<protein>
    <submittedName>
        <fullName evidence="2">Uncharacterized protein</fullName>
    </submittedName>
</protein>
<keyword evidence="1" id="KW-0472">Membrane</keyword>
<proteinExistence type="predicted"/>
<keyword evidence="1" id="KW-1133">Transmembrane helix</keyword>
<evidence type="ECO:0000313" key="3">
    <source>
        <dbReference type="Proteomes" id="UP001176961"/>
    </source>
</evidence>
<keyword evidence="1" id="KW-0812">Transmembrane</keyword>
<feature type="transmembrane region" description="Helical" evidence="1">
    <location>
        <begin position="52"/>
        <end position="72"/>
    </location>
</feature>
<name>A0AA36H729_CYLNA</name>
<organism evidence="2 3">
    <name type="scientific">Cylicocyclus nassatus</name>
    <name type="common">Nematode worm</name>
    <dbReference type="NCBI Taxonomy" id="53992"/>
    <lineage>
        <taxon>Eukaryota</taxon>
        <taxon>Metazoa</taxon>
        <taxon>Ecdysozoa</taxon>
        <taxon>Nematoda</taxon>
        <taxon>Chromadorea</taxon>
        <taxon>Rhabditida</taxon>
        <taxon>Rhabditina</taxon>
        <taxon>Rhabditomorpha</taxon>
        <taxon>Strongyloidea</taxon>
        <taxon>Strongylidae</taxon>
        <taxon>Cylicocyclus</taxon>
    </lineage>
</organism>
<comment type="caution">
    <text evidence="2">The sequence shown here is derived from an EMBL/GenBank/DDBJ whole genome shotgun (WGS) entry which is preliminary data.</text>
</comment>
<evidence type="ECO:0000256" key="1">
    <source>
        <dbReference type="SAM" id="Phobius"/>
    </source>
</evidence>
<feature type="transmembrane region" description="Helical" evidence="1">
    <location>
        <begin position="12"/>
        <end position="32"/>
    </location>
</feature>
<evidence type="ECO:0000313" key="2">
    <source>
        <dbReference type="EMBL" id="CAJ0605320.1"/>
    </source>
</evidence>
<keyword evidence="3" id="KW-1185">Reference proteome</keyword>